<evidence type="ECO:0000256" key="3">
    <source>
        <dbReference type="ARBA" id="ARBA00022741"/>
    </source>
</evidence>
<proteinExistence type="inferred from homology"/>
<keyword evidence="2 8" id="KW-0436">Ligase</keyword>
<sequence>MTLKKVKPKKFVLTTPLYYANDLPHVGSAYTTMIADVISRYKKLKGEEVLLITGTDEHGQKIERNAEANNLPAQEHCDRIVNSFKLLWDKLDIQYDRFSRTTDDQHKKIVYEFFQRVWDNDDIYLSRQQGWYCVACEEFKEERELLEGGYCPVHFNKKAEWYDEENYFFRLSKYQLQLEEIYKNNPEFIKPVSCRNEILKFVGQGLRDFSISRVNVKWGFTVPNNPKHTIYVWFDALLGYITALLEPESKEITLNSAISQGWPINLHLIGKDILRFHAIYWPAMLMSAKLPLPEHVFGHGFLTKDGQKMGKSSGNTLNPFELVDKYGSDPIRYYFLKEIECGKDGDFNETRFINTVNADLADDLGNLLNRTLGMAQKYCKGLLPSITGTDLPQEHPLKKIGLDLGENVIKTYDDLKFNEGCEEIFTLIRASNKFIDEQAPWTLFKKGEHEEMEKVLYGVLESVRLAAYLLAPIIPGLSSKIYKQLGFSVDFNQVEYLKKIIPFEKHSQWGKIAHDKLLSKPQPIFAKFDVSLNKNF</sequence>
<dbReference type="EC" id="6.1.1.10" evidence="8"/>
<keyword evidence="5 8" id="KW-0648">Protein biosynthesis</keyword>
<dbReference type="PRINTS" id="PR01041">
    <property type="entry name" value="TRNASYNTHMET"/>
</dbReference>
<evidence type="ECO:0000256" key="5">
    <source>
        <dbReference type="ARBA" id="ARBA00022917"/>
    </source>
</evidence>
<dbReference type="InterPro" id="IPR015413">
    <property type="entry name" value="Methionyl/Leucyl_tRNA_Synth"/>
</dbReference>
<feature type="short sequence motif" description="'HIGH' region" evidence="8">
    <location>
        <begin position="18"/>
        <end position="28"/>
    </location>
</feature>
<dbReference type="FunFam" id="2.170.220.10:FF:000001">
    <property type="entry name" value="methionine--tRNA ligase, mitochondrial"/>
    <property type="match status" value="1"/>
</dbReference>
<dbReference type="STRING" id="1527444.ucyna2_00669"/>
<dbReference type="Proteomes" id="UP000028922">
    <property type="component" value="Unassembled WGS sequence"/>
</dbReference>
<dbReference type="PATRIC" id="fig|1527444.3.peg.639"/>
<reference evidence="12 13" key="1">
    <citation type="submission" date="2014-08" db="EMBL/GenBank/DDBJ databases">
        <title>Comparative genomics reveals surprising divergence of two closely related strains of uncultivated UCYN-A cyanobacteria.</title>
        <authorList>
            <person name="Bombar D."/>
            <person name="Heller P."/>
            <person name="Sanchez-Baracaldo P."/>
            <person name="Carter B.J."/>
            <person name="Zert J.P."/>
        </authorList>
    </citation>
    <scope>NUCLEOTIDE SEQUENCE [LARGE SCALE GENOMIC DNA]</scope>
</reference>
<evidence type="ECO:0000259" key="11">
    <source>
        <dbReference type="Pfam" id="PF19303"/>
    </source>
</evidence>
<protein>
    <recommendedName>
        <fullName evidence="8">Methionine--tRNA ligase</fullName>
        <ecNumber evidence="8">6.1.1.10</ecNumber>
    </recommendedName>
    <alternativeName>
        <fullName evidence="8">Methionyl-tRNA synthetase</fullName>
        <shortName evidence="8">MetRS</shortName>
    </alternativeName>
</protein>
<dbReference type="Pfam" id="PF09334">
    <property type="entry name" value="tRNA-synt_1g"/>
    <property type="match status" value="1"/>
</dbReference>
<evidence type="ECO:0000256" key="2">
    <source>
        <dbReference type="ARBA" id="ARBA00022598"/>
    </source>
</evidence>
<feature type="binding site" evidence="8">
    <location>
        <position position="154"/>
    </location>
    <ligand>
        <name>Zn(2+)</name>
        <dbReference type="ChEBI" id="CHEBI:29105"/>
    </ligand>
</feature>
<feature type="binding site" evidence="8">
    <location>
        <position position="151"/>
    </location>
    <ligand>
        <name>Zn(2+)</name>
        <dbReference type="ChEBI" id="CHEBI:29105"/>
    </ligand>
</feature>
<dbReference type="GO" id="GO:0004825">
    <property type="term" value="F:methionine-tRNA ligase activity"/>
    <property type="evidence" value="ECO:0007669"/>
    <property type="project" value="UniProtKB-UniRule"/>
</dbReference>
<keyword evidence="6 8" id="KW-0030">Aminoacyl-tRNA synthetase</keyword>
<organism evidence="12 13">
    <name type="scientific">Candidatus Atelocyanobacterium thalassa isolate SIO64986</name>
    <dbReference type="NCBI Taxonomy" id="1527444"/>
    <lineage>
        <taxon>Bacteria</taxon>
        <taxon>Bacillati</taxon>
        <taxon>Cyanobacteriota</taxon>
        <taxon>Cyanophyceae</taxon>
        <taxon>Oscillatoriophycideae</taxon>
        <taxon>Chroococcales</taxon>
        <taxon>Aphanothecaceae</taxon>
        <taxon>Candidatus Atelocyanobacterium</taxon>
        <taxon>Candidatus Atelocyanobacterium thalassae</taxon>
    </lineage>
</organism>
<dbReference type="AlphaFoldDB" id="A0A086CH11"/>
<dbReference type="InterPro" id="IPR033911">
    <property type="entry name" value="MetRS_core"/>
</dbReference>
<comment type="similarity">
    <text evidence="9">Belongs to the class-I aminoacyl-tRNA synthetase family.</text>
</comment>
<feature type="binding site" evidence="8">
    <location>
        <position position="133"/>
    </location>
    <ligand>
        <name>Zn(2+)</name>
        <dbReference type="ChEBI" id="CHEBI:29105"/>
    </ligand>
</feature>
<dbReference type="GO" id="GO:0005737">
    <property type="term" value="C:cytoplasm"/>
    <property type="evidence" value="ECO:0007669"/>
    <property type="project" value="UniProtKB-SubCell"/>
</dbReference>
<comment type="catalytic activity">
    <reaction evidence="7 8">
        <text>tRNA(Met) + L-methionine + ATP = L-methionyl-tRNA(Met) + AMP + diphosphate</text>
        <dbReference type="Rhea" id="RHEA:13481"/>
        <dbReference type="Rhea" id="RHEA-COMP:9667"/>
        <dbReference type="Rhea" id="RHEA-COMP:9698"/>
        <dbReference type="ChEBI" id="CHEBI:30616"/>
        <dbReference type="ChEBI" id="CHEBI:33019"/>
        <dbReference type="ChEBI" id="CHEBI:57844"/>
        <dbReference type="ChEBI" id="CHEBI:78442"/>
        <dbReference type="ChEBI" id="CHEBI:78530"/>
        <dbReference type="ChEBI" id="CHEBI:456215"/>
        <dbReference type="EC" id="6.1.1.10"/>
    </reaction>
</comment>
<evidence type="ECO:0000256" key="8">
    <source>
        <dbReference type="HAMAP-Rule" id="MF_01228"/>
    </source>
</evidence>
<feature type="short sequence motif" description="'KMSKS' region" evidence="8">
    <location>
        <begin position="308"/>
        <end position="312"/>
    </location>
</feature>
<dbReference type="CDD" id="cd00814">
    <property type="entry name" value="MetRS_core"/>
    <property type="match status" value="1"/>
</dbReference>
<comment type="subunit">
    <text evidence="8">Monomer.</text>
</comment>
<gene>
    <name evidence="8" type="primary">metG</name>
    <name evidence="12" type="ORF">ucyna2_00669</name>
</gene>
<dbReference type="CDD" id="cd07957">
    <property type="entry name" value="Anticodon_Ia_Met"/>
    <property type="match status" value="1"/>
</dbReference>
<evidence type="ECO:0000256" key="1">
    <source>
        <dbReference type="ARBA" id="ARBA00003314"/>
    </source>
</evidence>
<dbReference type="InterPro" id="IPR041872">
    <property type="entry name" value="Anticodon_Met"/>
</dbReference>
<dbReference type="NCBIfam" id="NF008900">
    <property type="entry name" value="PRK12267.1"/>
    <property type="match status" value="1"/>
</dbReference>
<comment type="caution">
    <text evidence="12">The sequence shown here is derived from an EMBL/GenBank/DDBJ whole genome shotgun (WGS) entry which is preliminary data.</text>
</comment>
<evidence type="ECO:0000256" key="7">
    <source>
        <dbReference type="ARBA" id="ARBA00047364"/>
    </source>
</evidence>
<accession>A0A086CH11</accession>
<dbReference type="InterPro" id="IPR014729">
    <property type="entry name" value="Rossmann-like_a/b/a_fold"/>
</dbReference>
<keyword evidence="3 8" id="KW-0547">Nucleotide-binding</keyword>
<dbReference type="Gene3D" id="2.170.220.10">
    <property type="match status" value="1"/>
</dbReference>
<dbReference type="PANTHER" id="PTHR43326:SF1">
    <property type="entry name" value="METHIONINE--TRNA LIGASE, MITOCHONDRIAL"/>
    <property type="match status" value="1"/>
</dbReference>
<evidence type="ECO:0000256" key="4">
    <source>
        <dbReference type="ARBA" id="ARBA00022840"/>
    </source>
</evidence>
<comment type="function">
    <text evidence="1 8">Is required not only for elongation of protein synthesis but also for the initiation of all mRNA translation through initiator tRNA(fMet) aminoacylation.</text>
</comment>
<dbReference type="InterPro" id="IPR014758">
    <property type="entry name" value="Met-tRNA_synth"/>
</dbReference>
<dbReference type="InterPro" id="IPR023457">
    <property type="entry name" value="Met-tRNA_synth_2"/>
</dbReference>
<name>A0A086CH11_9CHRO</name>
<feature type="domain" description="Methionyl-tRNA synthetase anticodon-binding" evidence="11">
    <location>
        <begin position="410"/>
        <end position="487"/>
    </location>
</feature>
<dbReference type="Gene3D" id="1.10.730.10">
    <property type="entry name" value="Isoleucyl-tRNA Synthetase, Domain 1"/>
    <property type="match status" value="1"/>
</dbReference>
<dbReference type="Gene3D" id="3.40.50.620">
    <property type="entry name" value="HUPs"/>
    <property type="match status" value="1"/>
</dbReference>
<feature type="binding site" evidence="8">
    <location>
        <position position="136"/>
    </location>
    <ligand>
        <name>Zn(2+)</name>
        <dbReference type="ChEBI" id="CHEBI:29105"/>
    </ligand>
</feature>
<evidence type="ECO:0000259" key="10">
    <source>
        <dbReference type="Pfam" id="PF09334"/>
    </source>
</evidence>
<dbReference type="InterPro" id="IPR009080">
    <property type="entry name" value="tRNAsynth_Ia_anticodon-bd"/>
</dbReference>
<dbReference type="EMBL" id="JPSP01000006">
    <property type="protein sequence ID" value="KFF41475.1"/>
    <property type="molecule type" value="Genomic_DNA"/>
</dbReference>
<evidence type="ECO:0000313" key="13">
    <source>
        <dbReference type="Proteomes" id="UP000028922"/>
    </source>
</evidence>
<dbReference type="SUPFAM" id="SSF47323">
    <property type="entry name" value="Anticodon-binding domain of a subclass of class I aminoacyl-tRNA synthetases"/>
    <property type="match status" value="1"/>
</dbReference>
<comment type="subcellular location">
    <subcellularLocation>
        <location evidence="8">Cytoplasm</location>
    </subcellularLocation>
</comment>
<feature type="domain" description="Methionyl/Leucyl tRNA synthetase" evidence="10">
    <location>
        <begin position="157"/>
        <end position="372"/>
    </location>
</feature>
<evidence type="ECO:0000256" key="9">
    <source>
        <dbReference type="RuleBase" id="RU363039"/>
    </source>
</evidence>
<dbReference type="NCBIfam" id="TIGR00398">
    <property type="entry name" value="metG"/>
    <property type="match status" value="1"/>
</dbReference>
<dbReference type="HAMAP" id="MF_01228">
    <property type="entry name" value="Met_tRNA_synth_type2"/>
    <property type="match status" value="1"/>
</dbReference>
<keyword evidence="8" id="KW-0963">Cytoplasm</keyword>
<comment type="caution">
    <text evidence="8">Lacks conserved residue(s) required for the propagation of feature annotation.</text>
</comment>
<dbReference type="GO" id="GO:0006431">
    <property type="term" value="P:methionyl-tRNA aminoacylation"/>
    <property type="evidence" value="ECO:0007669"/>
    <property type="project" value="UniProtKB-UniRule"/>
</dbReference>
<dbReference type="GO" id="GO:0005524">
    <property type="term" value="F:ATP binding"/>
    <property type="evidence" value="ECO:0007669"/>
    <property type="project" value="UniProtKB-UniRule"/>
</dbReference>
<dbReference type="SUPFAM" id="SSF52374">
    <property type="entry name" value="Nucleotidylyl transferase"/>
    <property type="match status" value="1"/>
</dbReference>
<dbReference type="eggNOG" id="COG0143">
    <property type="taxonomic scope" value="Bacteria"/>
</dbReference>
<dbReference type="PANTHER" id="PTHR43326">
    <property type="entry name" value="METHIONYL-TRNA SYNTHETASE"/>
    <property type="match status" value="1"/>
</dbReference>
<evidence type="ECO:0000256" key="6">
    <source>
        <dbReference type="ARBA" id="ARBA00023146"/>
    </source>
</evidence>
<keyword evidence="4 8" id="KW-0067">ATP-binding</keyword>
<evidence type="ECO:0000313" key="12">
    <source>
        <dbReference type="EMBL" id="KFF41475.1"/>
    </source>
</evidence>
<dbReference type="Pfam" id="PF19303">
    <property type="entry name" value="Anticodon_3"/>
    <property type="match status" value="1"/>
</dbReference>